<dbReference type="EMBL" id="SOYY01000023">
    <property type="protein sequence ID" value="KAA0704181.1"/>
    <property type="molecule type" value="Genomic_DNA"/>
</dbReference>
<proteinExistence type="predicted"/>
<keyword evidence="2" id="KW-1185">Reference proteome</keyword>
<comment type="caution">
    <text evidence="1">The sequence shown here is derived from an EMBL/GenBank/DDBJ whole genome shotgun (WGS) entry which is preliminary data.</text>
</comment>
<sequence length="123" mass="13208">METQLAEQDSHQSTNRRQAAFSLPCRMPYCYQEPTANPIVSTACFSKQLCSLTNHRPQWEEAAALRPLLCGCAEVPRLGGGGGGEQLLPAQKPVSQPDGQLEAVSAGPFPPGALRLVLQPPQL</sequence>
<organism evidence="1 2">
    <name type="scientific">Triplophysa tibetana</name>
    <dbReference type="NCBI Taxonomy" id="1572043"/>
    <lineage>
        <taxon>Eukaryota</taxon>
        <taxon>Metazoa</taxon>
        <taxon>Chordata</taxon>
        <taxon>Craniata</taxon>
        <taxon>Vertebrata</taxon>
        <taxon>Euteleostomi</taxon>
        <taxon>Actinopterygii</taxon>
        <taxon>Neopterygii</taxon>
        <taxon>Teleostei</taxon>
        <taxon>Ostariophysi</taxon>
        <taxon>Cypriniformes</taxon>
        <taxon>Nemacheilidae</taxon>
        <taxon>Triplophysa</taxon>
    </lineage>
</organism>
<gene>
    <name evidence="1" type="ORF">E1301_Tti000178</name>
</gene>
<protein>
    <submittedName>
        <fullName evidence="1">Uncharacterized protein</fullName>
    </submittedName>
</protein>
<name>A0A5A9N548_9TELE</name>
<evidence type="ECO:0000313" key="1">
    <source>
        <dbReference type="EMBL" id="KAA0704181.1"/>
    </source>
</evidence>
<dbReference type="Proteomes" id="UP000324632">
    <property type="component" value="Chromosome 23"/>
</dbReference>
<evidence type="ECO:0000313" key="2">
    <source>
        <dbReference type="Proteomes" id="UP000324632"/>
    </source>
</evidence>
<reference evidence="1 2" key="1">
    <citation type="journal article" date="2019" name="Mol. Ecol. Resour.">
        <title>Chromosome-level genome assembly of Triplophysa tibetana, a fish adapted to the harsh high-altitude environment of the Tibetan Plateau.</title>
        <authorList>
            <person name="Yang X."/>
            <person name="Liu H."/>
            <person name="Ma Z."/>
            <person name="Zou Y."/>
            <person name="Zou M."/>
            <person name="Mao Y."/>
            <person name="Li X."/>
            <person name="Wang H."/>
            <person name="Chen T."/>
            <person name="Wang W."/>
            <person name="Yang R."/>
        </authorList>
    </citation>
    <scope>NUCLEOTIDE SEQUENCE [LARGE SCALE GENOMIC DNA]</scope>
    <source>
        <strain evidence="1">TTIB1903HZAU</strain>
        <tissue evidence="1">Muscle</tissue>
    </source>
</reference>
<accession>A0A5A9N548</accession>
<dbReference type="AlphaFoldDB" id="A0A5A9N548"/>